<feature type="signal peptide" evidence="2">
    <location>
        <begin position="1"/>
        <end position="15"/>
    </location>
</feature>
<proteinExistence type="predicted"/>
<protein>
    <recommendedName>
        <fullName evidence="5">Secreted protein</fullName>
    </recommendedName>
</protein>
<evidence type="ECO:0000313" key="4">
    <source>
        <dbReference type="Proteomes" id="UP000287033"/>
    </source>
</evidence>
<keyword evidence="2" id="KW-0732">Signal</keyword>
<gene>
    <name evidence="3" type="ORF">chiPu_0021314</name>
</gene>
<feature type="region of interest" description="Disordered" evidence="1">
    <location>
        <begin position="78"/>
        <end position="113"/>
    </location>
</feature>
<reference evidence="3 4" key="1">
    <citation type="journal article" date="2018" name="Nat. Ecol. Evol.">
        <title>Shark genomes provide insights into elasmobranch evolution and the origin of vertebrates.</title>
        <authorList>
            <person name="Hara Y"/>
            <person name="Yamaguchi K"/>
            <person name="Onimaru K"/>
            <person name="Kadota M"/>
            <person name="Koyanagi M"/>
            <person name="Keeley SD"/>
            <person name="Tatsumi K"/>
            <person name="Tanaka K"/>
            <person name="Motone F"/>
            <person name="Kageyama Y"/>
            <person name="Nozu R"/>
            <person name="Adachi N"/>
            <person name="Nishimura O"/>
            <person name="Nakagawa R"/>
            <person name="Tanegashima C"/>
            <person name="Kiyatake I"/>
            <person name="Matsumoto R"/>
            <person name="Murakumo K"/>
            <person name="Nishida K"/>
            <person name="Terakita A"/>
            <person name="Kuratani S"/>
            <person name="Sato K"/>
            <person name="Hyodo S Kuraku.S."/>
        </authorList>
    </citation>
    <scope>NUCLEOTIDE SEQUENCE [LARGE SCALE GENOMIC DNA]</scope>
</reference>
<accession>A0A401RPW4</accession>
<name>A0A401RPW4_CHIPU</name>
<feature type="chain" id="PRO_5019565767" description="Secreted protein" evidence="2">
    <location>
        <begin position="16"/>
        <end position="113"/>
    </location>
</feature>
<dbReference type="EMBL" id="BEZZ01003691">
    <property type="protein sequence ID" value="GCC20217.1"/>
    <property type="molecule type" value="Genomic_DNA"/>
</dbReference>
<evidence type="ECO:0008006" key="5">
    <source>
        <dbReference type="Google" id="ProtNLM"/>
    </source>
</evidence>
<keyword evidence="4" id="KW-1185">Reference proteome</keyword>
<sequence length="113" mass="12699">MLLFIPALTIPSWLAQPDLTLRFCQLSRLRGRTLRRVQVVFFINFQRWEVVQTWMGVNVTAHTDFDISKPASSAGFDPTVLPTVSPSRPDAPPCSGRILSNSNGGKWSKRGRE</sequence>
<comment type="caution">
    <text evidence="3">The sequence shown here is derived from an EMBL/GenBank/DDBJ whole genome shotgun (WGS) entry which is preliminary data.</text>
</comment>
<dbReference type="AlphaFoldDB" id="A0A401RPW4"/>
<dbReference type="Proteomes" id="UP000287033">
    <property type="component" value="Unassembled WGS sequence"/>
</dbReference>
<evidence type="ECO:0000313" key="3">
    <source>
        <dbReference type="EMBL" id="GCC20217.1"/>
    </source>
</evidence>
<evidence type="ECO:0000256" key="2">
    <source>
        <dbReference type="SAM" id="SignalP"/>
    </source>
</evidence>
<evidence type="ECO:0000256" key="1">
    <source>
        <dbReference type="SAM" id="MobiDB-lite"/>
    </source>
</evidence>
<organism evidence="3 4">
    <name type="scientific">Chiloscyllium punctatum</name>
    <name type="common">Brownbanded bambooshark</name>
    <name type="synonym">Hemiscyllium punctatum</name>
    <dbReference type="NCBI Taxonomy" id="137246"/>
    <lineage>
        <taxon>Eukaryota</taxon>
        <taxon>Metazoa</taxon>
        <taxon>Chordata</taxon>
        <taxon>Craniata</taxon>
        <taxon>Vertebrata</taxon>
        <taxon>Chondrichthyes</taxon>
        <taxon>Elasmobranchii</taxon>
        <taxon>Galeomorphii</taxon>
        <taxon>Galeoidea</taxon>
        <taxon>Orectolobiformes</taxon>
        <taxon>Hemiscylliidae</taxon>
        <taxon>Chiloscyllium</taxon>
    </lineage>
</organism>